<feature type="non-terminal residue" evidence="1">
    <location>
        <position position="1"/>
    </location>
</feature>
<gene>
    <name evidence="1" type="ORF">ALC56_09147</name>
</gene>
<protein>
    <submittedName>
        <fullName evidence="1">Uncharacterized protein</fullName>
    </submittedName>
</protein>
<keyword evidence="2" id="KW-1185">Reference proteome</keyword>
<dbReference type="AlphaFoldDB" id="A0A151JUL7"/>
<evidence type="ECO:0000313" key="1">
    <source>
        <dbReference type="EMBL" id="KYN36497.1"/>
    </source>
</evidence>
<dbReference type="EMBL" id="KQ981743">
    <property type="protein sequence ID" value="KYN36497.1"/>
    <property type="molecule type" value="Genomic_DNA"/>
</dbReference>
<sequence length="62" mass="7046">FLRQKCQTLQQIELRIVVKIEKSGKQGGKGPFATGLKSHSMAKGQVKNGNRYTYFCEKFLIL</sequence>
<dbReference type="Proteomes" id="UP000078541">
    <property type="component" value="Unassembled WGS sequence"/>
</dbReference>
<reference evidence="1 2" key="1">
    <citation type="submission" date="2016-03" db="EMBL/GenBank/DDBJ databases">
        <title>Trachymyrmex septentrionalis WGS genome.</title>
        <authorList>
            <person name="Nygaard S."/>
            <person name="Hu H."/>
            <person name="Boomsma J."/>
            <person name="Zhang G."/>
        </authorList>
    </citation>
    <scope>NUCLEOTIDE SEQUENCE [LARGE SCALE GENOMIC DNA]</scope>
    <source>
        <strain evidence="1">Tsep2-gDNA-1</strain>
        <tissue evidence="1">Whole body</tissue>
    </source>
</reference>
<evidence type="ECO:0000313" key="2">
    <source>
        <dbReference type="Proteomes" id="UP000078541"/>
    </source>
</evidence>
<accession>A0A151JUL7</accession>
<organism evidence="1 2">
    <name type="scientific">Trachymyrmex septentrionalis</name>
    <dbReference type="NCBI Taxonomy" id="34720"/>
    <lineage>
        <taxon>Eukaryota</taxon>
        <taxon>Metazoa</taxon>
        <taxon>Ecdysozoa</taxon>
        <taxon>Arthropoda</taxon>
        <taxon>Hexapoda</taxon>
        <taxon>Insecta</taxon>
        <taxon>Pterygota</taxon>
        <taxon>Neoptera</taxon>
        <taxon>Endopterygota</taxon>
        <taxon>Hymenoptera</taxon>
        <taxon>Apocrita</taxon>
        <taxon>Aculeata</taxon>
        <taxon>Formicoidea</taxon>
        <taxon>Formicidae</taxon>
        <taxon>Myrmicinae</taxon>
        <taxon>Trachymyrmex</taxon>
    </lineage>
</organism>
<name>A0A151JUL7_9HYME</name>
<proteinExistence type="predicted"/>